<evidence type="ECO:0000313" key="8">
    <source>
        <dbReference type="EMBL" id="TLD79615.1"/>
    </source>
</evidence>
<keyword evidence="9" id="KW-1185">Reference proteome</keyword>
<name>A0A099UE92_9HELI</name>
<dbReference type="OrthoDB" id="5343669at2"/>
<dbReference type="InterPro" id="IPR003713">
    <property type="entry name" value="FliS"/>
</dbReference>
<dbReference type="PANTHER" id="PTHR34773">
    <property type="entry name" value="FLAGELLAR SECRETION CHAPERONE FLIS"/>
    <property type="match status" value="1"/>
</dbReference>
<dbReference type="CDD" id="cd16098">
    <property type="entry name" value="FliS"/>
    <property type="match status" value="1"/>
</dbReference>
<evidence type="ECO:0000256" key="3">
    <source>
        <dbReference type="ARBA" id="ARBA00022490"/>
    </source>
</evidence>
<dbReference type="Proteomes" id="UP000029925">
    <property type="component" value="Unassembled WGS sequence"/>
</dbReference>
<dbReference type="GO" id="GO:0044780">
    <property type="term" value="P:bacterial-type flagellum assembly"/>
    <property type="evidence" value="ECO:0007669"/>
    <property type="project" value="InterPro"/>
</dbReference>
<dbReference type="KEGG" id="hty:BN2458_PEG0355"/>
<dbReference type="PIRSF" id="PIRSF039090">
    <property type="entry name" value="Flis"/>
    <property type="match status" value="1"/>
</dbReference>
<reference evidence="10" key="2">
    <citation type="submission" date="2015-11" db="EMBL/GenBank/DDBJ databases">
        <authorList>
            <person name="Anvar S.Y."/>
        </authorList>
    </citation>
    <scope>NUCLEOTIDE SEQUENCE [LARGE SCALE GENOMIC DNA]</scope>
</reference>
<evidence type="ECO:0000256" key="2">
    <source>
        <dbReference type="ARBA" id="ARBA00008787"/>
    </source>
</evidence>
<organism evidence="7 10">
    <name type="scientific">Helicobacter typhlonius</name>
    <dbReference type="NCBI Taxonomy" id="76936"/>
    <lineage>
        <taxon>Bacteria</taxon>
        <taxon>Pseudomonadati</taxon>
        <taxon>Campylobacterota</taxon>
        <taxon>Epsilonproteobacteria</taxon>
        <taxon>Campylobacterales</taxon>
        <taxon>Helicobacteraceae</taxon>
        <taxon>Helicobacter</taxon>
    </lineage>
</organism>
<evidence type="ECO:0000256" key="5">
    <source>
        <dbReference type="ARBA" id="ARBA00023186"/>
    </source>
</evidence>
<accession>A0A099UE92</accession>
<comment type="similarity">
    <text evidence="2 6">Belongs to the FliS family.</text>
</comment>
<dbReference type="RefSeq" id="WP_034326745.1">
    <property type="nucleotide sequence ID" value="NZ_CAJTQN010000012.1"/>
</dbReference>
<dbReference type="AlphaFoldDB" id="A0A099UE92"/>
<evidence type="ECO:0000313" key="10">
    <source>
        <dbReference type="Proteomes" id="UP000064525"/>
    </source>
</evidence>
<dbReference type="PATRIC" id="fig|76936.10.peg.344"/>
<keyword evidence="3 6" id="KW-0963">Cytoplasm</keyword>
<keyword evidence="7" id="KW-0282">Flagellum</keyword>
<keyword evidence="7" id="KW-0969">Cilium</keyword>
<dbReference type="GO" id="GO:0071973">
    <property type="term" value="P:bacterial-type flagellum-dependent cell motility"/>
    <property type="evidence" value="ECO:0007669"/>
    <property type="project" value="TreeGrafter"/>
</dbReference>
<keyword evidence="7" id="KW-0966">Cell projection</keyword>
<dbReference type="NCBIfam" id="TIGR00208">
    <property type="entry name" value="fliS"/>
    <property type="match status" value="1"/>
</dbReference>
<dbReference type="SUPFAM" id="SSF101116">
    <property type="entry name" value="Flagellar export chaperone FliS"/>
    <property type="match status" value="1"/>
</dbReference>
<dbReference type="GO" id="GO:0005829">
    <property type="term" value="C:cytosol"/>
    <property type="evidence" value="ECO:0007669"/>
    <property type="project" value="UniProtKB-SubCell"/>
</dbReference>
<evidence type="ECO:0000313" key="9">
    <source>
        <dbReference type="Proteomes" id="UP000029925"/>
    </source>
</evidence>
<dbReference type="Pfam" id="PF02561">
    <property type="entry name" value="FliS"/>
    <property type="match status" value="1"/>
</dbReference>
<reference evidence="8 9" key="1">
    <citation type="journal article" date="2014" name="Genome Announc.">
        <title>Draft genome sequences of eight enterohepatic helicobacter species isolated from both laboratory and wild rodents.</title>
        <authorList>
            <person name="Sheh A."/>
            <person name="Shen Z."/>
            <person name="Fox J.G."/>
        </authorList>
    </citation>
    <scope>NUCLEOTIDE SEQUENCE [LARGE SCALE GENOMIC DNA]</scope>
    <source>
        <strain evidence="8 9">MIT 98-6810</strain>
    </source>
</reference>
<dbReference type="STRING" id="76936.BN2458_PEG0355"/>
<dbReference type="EMBL" id="JRPF02000001">
    <property type="protein sequence ID" value="TLD79615.1"/>
    <property type="molecule type" value="Genomic_DNA"/>
</dbReference>
<dbReference type="InterPro" id="IPR036584">
    <property type="entry name" value="FliS_sf"/>
</dbReference>
<dbReference type="PANTHER" id="PTHR34773:SF1">
    <property type="entry name" value="FLAGELLAR SECRETION CHAPERONE FLIS"/>
    <property type="match status" value="1"/>
</dbReference>
<evidence type="ECO:0000313" key="7">
    <source>
        <dbReference type="EMBL" id="CUU39242.1"/>
    </source>
</evidence>
<reference evidence="7" key="3">
    <citation type="submission" date="2015-11" db="EMBL/GenBank/DDBJ databases">
        <authorList>
            <person name="Zhang Y."/>
            <person name="Guo Z."/>
        </authorList>
    </citation>
    <scope>NUCLEOTIDE SEQUENCE</scope>
    <source>
        <strain evidence="7">1</strain>
    </source>
</reference>
<dbReference type="Proteomes" id="UP000064525">
    <property type="component" value="Chromosome I"/>
</dbReference>
<evidence type="ECO:0000256" key="4">
    <source>
        <dbReference type="ARBA" id="ARBA00022795"/>
    </source>
</evidence>
<dbReference type="EMBL" id="LN907858">
    <property type="protein sequence ID" value="CUU39242.1"/>
    <property type="molecule type" value="Genomic_DNA"/>
</dbReference>
<dbReference type="FunFam" id="1.20.120.340:FF:000002">
    <property type="entry name" value="Flagellar secretion chaperone FliS"/>
    <property type="match status" value="1"/>
</dbReference>
<dbReference type="GeneID" id="78150680"/>
<dbReference type="Gene3D" id="1.20.120.340">
    <property type="entry name" value="Flagellar protein FliS"/>
    <property type="match status" value="1"/>
</dbReference>
<gene>
    <name evidence="8" type="primary">fliS</name>
    <name evidence="7" type="ORF">BN2458_PEG0355</name>
    <name evidence="8" type="ORF">LS75_001390</name>
</gene>
<proteinExistence type="inferred from homology"/>
<keyword evidence="5" id="KW-0143">Chaperone</keyword>
<protein>
    <recommendedName>
        <fullName evidence="6">Flagellar secretion chaperone FliS</fullName>
    </recommendedName>
</protein>
<keyword evidence="4 6" id="KW-1005">Bacterial flagellum biogenesis</keyword>
<evidence type="ECO:0000256" key="1">
    <source>
        <dbReference type="ARBA" id="ARBA00004514"/>
    </source>
</evidence>
<evidence type="ECO:0000256" key="6">
    <source>
        <dbReference type="PIRNR" id="PIRNR039090"/>
    </source>
</evidence>
<sequence length="127" mass="14563">MYGNNAYSLYQQNSVSVESPVKLVEMLYEGILRFCAQAKRHMEAEDIEKKIYYINRTTDIFTELLNTLDYDKGGEVAVYLTGLYTHQIKLLTQANVANDPAKIDVVINVAKGLLEAWREINQDELVR</sequence>
<comment type="subcellular location">
    <subcellularLocation>
        <location evidence="1 6">Cytoplasm</location>
        <location evidence="1 6">Cytosol</location>
    </subcellularLocation>
</comment>